<dbReference type="SUPFAM" id="SSF101874">
    <property type="entry name" value="YceI-like"/>
    <property type="match status" value="1"/>
</dbReference>
<dbReference type="PANTHER" id="PTHR34406:SF1">
    <property type="entry name" value="PROTEIN YCEI"/>
    <property type="match status" value="1"/>
</dbReference>
<proteinExistence type="predicted"/>
<dbReference type="InterPro" id="IPR036761">
    <property type="entry name" value="TTHA0802/YceI-like_sf"/>
</dbReference>
<evidence type="ECO:0000313" key="4">
    <source>
        <dbReference type="Proteomes" id="UP000269669"/>
    </source>
</evidence>
<dbReference type="Pfam" id="PF04264">
    <property type="entry name" value="YceI"/>
    <property type="match status" value="1"/>
</dbReference>
<dbReference type="OrthoDB" id="117551at2"/>
<organism evidence="3 4">
    <name type="scientific">Edaphobacter aggregans</name>
    <dbReference type="NCBI Taxonomy" id="570835"/>
    <lineage>
        <taxon>Bacteria</taxon>
        <taxon>Pseudomonadati</taxon>
        <taxon>Acidobacteriota</taxon>
        <taxon>Terriglobia</taxon>
        <taxon>Terriglobales</taxon>
        <taxon>Acidobacteriaceae</taxon>
        <taxon>Edaphobacter</taxon>
    </lineage>
</organism>
<evidence type="ECO:0000313" key="3">
    <source>
        <dbReference type="EMBL" id="RSL19277.1"/>
    </source>
</evidence>
<protein>
    <submittedName>
        <fullName evidence="3">YceI-like domain-containing protein</fullName>
    </submittedName>
</protein>
<dbReference type="EMBL" id="RSDW01000001">
    <property type="protein sequence ID" value="RSL19277.1"/>
    <property type="molecule type" value="Genomic_DNA"/>
</dbReference>
<feature type="chain" id="PRO_5019209068" evidence="1">
    <location>
        <begin position="33"/>
        <end position="199"/>
    </location>
</feature>
<name>A0A428MQS5_9BACT</name>
<keyword evidence="4" id="KW-1185">Reference proteome</keyword>
<dbReference type="Proteomes" id="UP000269669">
    <property type="component" value="Unassembled WGS sequence"/>
</dbReference>
<dbReference type="PANTHER" id="PTHR34406">
    <property type="entry name" value="PROTEIN YCEI"/>
    <property type="match status" value="1"/>
</dbReference>
<dbReference type="RefSeq" id="WP_125487521.1">
    <property type="nucleotide sequence ID" value="NZ_RSDW01000001.1"/>
</dbReference>
<comment type="caution">
    <text evidence="3">The sequence shown here is derived from an EMBL/GenBank/DDBJ whole genome shotgun (WGS) entry which is preliminary data.</text>
</comment>
<keyword evidence="1" id="KW-0732">Signal</keyword>
<dbReference type="InterPro" id="IPR007372">
    <property type="entry name" value="Lipid/polyisoprenoid-bd_YceI"/>
</dbReference>
<dbReference type="SMART" id="SM00867">
    <property type="entry name" value="YceI"/>
    <property type="match status" value="1"/>
</dbReference>
<reference evidence="3 4" key="1">
    <citation type="submission" date="2018-12" db="EMBL/GenBank/DDBJ databases">
        <title>Sequencing of bacterial isolates from soil warming experiment in Harvard Forest, Massachusetts, USA.</title>
        <authorList>
            <person name="Deangelis K."/>
        </authorList>
    </citation>
    <scope>NUCLEOTIDE SEQUENCE [LARGE SCALE GENOMIC DNA]</scope>
    <source>
        <strain evidence="3 4">EB153</strain>
    </source>
</reference>
<accession>A0A428MQS5</accession>
<feature type="signal peptide" evidence="1">
    <location>
        <begin position="1"/>
        <end position="32"/>
    </location>
</feature>
<evidence type="ECO:0000256" key="1">
    <source>
        <dbReference type="SAM" id="SignalP"/>
    </source>
</evidence>
<evidence type="ECO:0000259" key="2">
    <source>
        <dbReference type="SMART" id="SM00867"/>
    </source>
</evidence>
<sequence>MLQILRSPRPSISSKLLRTALLLAAATTALHAQNKLTLDTTRSEVHFTLTDTLHVVHGTFHIQQGDIAFDPATGKASGSIVVDALSGQSGNSMRDHRMTNDELKAPDFKTITFAPTRFTGTFNATGDSTVTVHGTFTLLGTPHEIDVPMQMQVNGDQLHAIGTFAVPYIQWGLKDPSTFMIKVNKEVQIDLSLMGTLRR</sequence>
<dbReference type="Gene3D" id="2.40.128.110">
    <property type="entry name" value="Lipid/polyisoprenoid-binding, YceI-like"/>
    <property type="match status" value="1"/>
</dbReference>
<dbReference type="AlphaFoldDB" id="A0A428MQS5"/>
<feature type="domain" description="Lipid/polyisoprenoid-binding YceI-like" evidence="2">
    <location>
        <begin position="35"/>
        <end position="196"/>
    </location>
</feature>
<gene>
    <name evidence="3" type="ORF">EDE15_4939</name>
</gene>